<sequence length="316" mass="36809">MAKHVFDQVKTCKENMFYKDDKVEIKQARFTINNMPFEIQYGKVNQNDIDDLNLAVLKSLNRGKISPHINQNLPKEGAISNTRQKLNEQMKALVPLLLINVKKPINFELTKDQAHITNPNIVNNMHSLIDILNFIVPESVKKGLLILNNTTIILRIFGDSRNIGRKVQHVMAIVVLLNNIKKLHKPEEYYTLALYSGFENYQSLQNALELLIFDLKNLKESGFYQLNGQYWNIKILKNYVICLNGLDKLKLLHNFNFKNISTQYLLAVKQNQLKKLWDRFAELYNDLHQKEVSGSSFKKKAIKWLEYFLTPSRTSK</sequence>
<protein>
    <submittedName>
        <fullName evidence="1">30485_t:CDS:1</fullName>
    </submittedName>
</protein>
<evidence type="ECO:0000313" key="2">
    <source>
        <dbReference type="Proteomes" id="UP000789901"/>
    </source>
</evidence>
<gene>
    <name evidence="1" type="ORF">GMARGA_LOCUS29065</name>
</gene>
<name>A0ABN7WC75_GIGMA</name>
<reference evidence="1 2" key="1">
    <citation type="submission" date="2021-06" db="EMBL/GenBank/DDBJ databases">
        <authorList>
            <person name="Kallberg Y."/>
            <person name="Tangrot J."/>
            <person name="Rosling A."/>
        </authorList>
    </citation>
    <scope>NUCLEOTIDE SEQUENCE [LARGE SCALE GENOMIC DNA]</scope>
    <source>
        <strain evidence="1 2">120-4 pot B 10/14</strain>
    </source>
</reference>
<keyword evidence="2" id="KW-1185">Reference proteome</keyword>
<accession>A0ABN7WC75</accession>
<organism evidence="1 2">
    <name type="scientific">Gigaspora margarita</name>
    <dbReference type="NCBI Taxonomy" id="4874"/>
    <lineage>
        <taxon>Eukaryota</taxon>
        <taxon>Fungi</taxon>
        <taxon>Fungi incertae sedis</taxon>
        <taxon>Mucoromycota</taxon>
        <taxon>Glomeromycotina</taxon>
        <taxon>Glomeromycetes</taxon>
        <taxon>Diversisporales</taxon>
        <taxon>Gigasporaceae</taxon>
        <taxon>Gigaspora</taxon>
    </lineage>
</organism>
<dbReference type="EMBL" id="CAJVQB010038434">
    <property type="protein sequence ID" value="CAG8826234.1"/>
    <property type="molecule type" value="Genomic_DNA"/>
</dbReference>
<comment type="caution">
    <text evidence="1">The sequence shown here is derived from an EMBL/GenBank/DDBJ whole genome shotgun (WGS) entry which is preliminary data.</text>
</comment>
<dbReference type="Proteomes" id="UP000789901">
    <property type="component" value="Unassembled WGS sequence"/>
</dbReference>
<proteinExistence type="predicted"/>
<evidence type="ECO:0000313" key="1">
    <source>
        <dbReference type="EMBL" id="CAG8826234.1"/>
    </source>
</evidence>